<reference evidence="1" key="1">
    <citation type="submission" date="2014-11" db="EMBL/GenBank/DDBJ databases">
        <authorList>
            <person name="Amaro Gonzalez C."/>
        </authorList>
    </citation>
    <scope>NUCLEOTIDE SEQUENCE</scope>
</reference>
<reference evidence="1" key="2">
    <citation type="journal article" date="2015" name="Fish Shellfish Immunol.">
        <title>Early steps in the European eel (Anguilla anguilla)-Vibrio vulnificus interaction in the gills: Role of the RtxA13 toxin.</title>
        <authorList>
            <person name="Callol A."/>
            <person name="Pajuelo D."/>
            <person name="Ebbesson L."/>
            <person name="Teles M."/>
            <person name="MacKenzie S."/>
            <person name="Amaro C."/>
        </authorList>
    </citation>
    <scope>NUCLEOTIDE SEQUENCE</scope>
</reference>
<name>A0A0E9WCA5_ANGAN</name>
<accession>A0A0E9WCA5</accession>
<proteinExistence type="predicted"/>
<sequence length="36" mass="3830">MISDGRQFSASFVVYLVAAKASEVYALAASCSYPVQ</sequence>
<protein>
    <submittedName>
        <fullName evidence="1">Uncharacterized protein</fullName>
    </submittedName>
</protein>
<dbReference type="AlphaFoldDB" id="A0A0E9WCA5"/>
<organism evidence="1">
    <name type="scientific">Anguilla anguilla</name>
    <name type="common">European freshwater eel</name>
    <name type="synonym">Muraena anguilla</name>
    <dbReference type="NCBI Taxonomy" id="7936"/>
    <lineage>
        <taxon>Eukaryota</taxon>
        <taxon>Metazoa</taxon>
        <taxon>Chordata</taxon>
        <taxon>Craniata</taxon>
        <taxon>Vertebrata</taxon>
        <taxon>Euteleostomi</taxon>
        <taxon>Actinopterygii</taxon>
        <taxon>Neopterygii</taxon>
        <taxon>Teleostei</taxon>
        <taxon>Anguilliformes</taxon>
        <taxon>Anguillidae</taxon>
        <taxon>Anguilla</taxon>
    </lineage>
</organism>
<evidence type="ECO:0000313" key="1">
    <source>
        <dbReference type="EMBL" id="JAH87921.1"/>
    </source>
</evidence>
<dbReference type="EMBL" id="GBXM01020656">
    <property type="protein sequence ID" value="JAH87921.1"/>
    <property type="molecule type" value="Transcribed_RNA"/>
</dbReference>